<organism evidence="2 3">
    <name type="scientific">Acidithiobacillus ferrivorans</name>
    <dbReference type="NCBI Taxonomy" id="160808"/>
    <lineage>
        <taxon>Bacteria</taxon>
        <taxon>Pseudomonadati</taxon>
        <taxon>Pseudomonadota</taxon>
        <taxon>Acidithiobacillia</taxon>
        <taxon>Acidithiobacillales</taxon>
        <taxon>Acidithiobacillaceae</taxon>
        <taxon>Acidithiobacillus</taxon>
    </lineage>
</organism>
<dbReference type="EMBL" id="LT841305">
    <property type="protein sequence ID" value="SMH66104.1"/>
    <property type="molecule type" value="Genomic_DNA"/>
</dbReference>
<evidence type="ECO:0000313" key="2">
    <source>
        <dbReference type="EMBL" id="SMH66104.1"/>
    </source>
</evidence>
<feature type="compositionally biased region" description="Basic and acidic residues" evidence="1">
    <location>
        <begin position="10"/>
        <end position="21"/>
    </location>
</feature>
<sequence length="132" mass="13725">MSACYIPYESTRKGPPDREARAQSSLAARATSMTGAAPSGTGRRSGGFRFALTGFVAAPLEIGLVPARTLQGEAAGAELPLQSRFAAVGAVSQTGITHALLGAQMVPAVLAYILVSWHRIDSVLGCNFKDAY</sequence>
<name>A0ABY1MQS6_9PROT</name>
<evidence type="ECO:0000256" key="1">
    <source>
        <dbReference type="SAM" id="MobiDB-lite"/>
    </source>
</evidence>
<keyword evidence="3" id="KW-1185">Reference proteome</keyword>
<feature type="region of interest" description="Disordered" evidence="1">
    <location>
        <begin position="1"/>
        <end position="44"/>
    </location>
</feature>
<reference evidence="2 3" key="1">
    <citation type="submission" date="2017-03" db="EMBL/GenBank/DDBJ databases">
        <authorList>
            <person name="Regsiter A."/>
            <person name="William W."/>
        </authorList>
    </citation>
    <scope>NUCLEOTIDE SEQUENCE [LARGE SCALE GENOMIC DNA]</scope>
    <source>
        <strain evidence="2">PRJEB5721</strain>
    </source>
</reference>
<feature type="compositionally biased region" description="Polar residues" evidence="1">
    <location>
        <begin position="22"/>
        <end position="34"/>
    </location>
</feature>
<dbReference type="Proteomes" id="UP000193925">
    <property type="component" value="Chromosome AFERRI"/>
</dbReference>
<gene>
    <name evidence="2" type="ORF">AFERRI_20893</name>
</gene>
<accession>A0ABY1MQS6</accession>
<evidence type="ECO:0000313" key="3">
    <source>
        <dbReference type="Proteomes" id="UP000193925"/>
    </source>
</evidence>
<protein>
    <submittedName>
        <fullName evidence="2">Uncharacterized protein</fullName>
    </submittedName>
</protein>
<proteinExistence type="predicted"/>